<dbReference type="InterPro" id="IPR036526">
    <property type="entry name" value="C-N_Hydrolase_sf"/>
</dbReference>
<dbReference type="SUPFAM" id="SSF56317">
    <property type="entry name" value="Carbon-nitrogen hydrolase"/>
    <property type="match status" value="1"/>
</dbReference>
<proteinExistence type="predicted"/>
<dbReference type="Pfam" id="PF00795">
    <property type="entry name" value="CN_hydrolase"/>
    <property type="match status" value="1"/>
</dbReference>
<dbReference type="STRING" id="660517.SAMN04487946_102406"/>
<dbReference type="AlphaFoldDB" id="A0A1H3EQH9"/>
<name>A0A1H3EQH9_9EURY</name>
<dbReference type="PANTHER" id="PTHR23088:SF27">
    <property type="entry name" value="DEAMINATED GLUTATHIONE AMIDASE"/>
    <property type="match status" value="1"/>
</dbReference>
<dbReference type="OrthoDB" id="39312at2157"/>
<dbReference type="Gene3D" id="3.60.110.10">
    <property type="entry name" value="Carbon-nitrogen hydrolase"/>
    <property type="match status" value="1"/>
</dbReference>
<accession>A0A1H3EQH9</accession>
<reference evidence="3" key="1">
    <citation type="submission" date="2016-10" db="EMBL/GenBank/DDBJ databases">
        <authorList>
            <person name="Varghese N."/>
            <person name="Submissions S."/>
        </authorList>
    </citation>
    <scope>NUCLEOTIDE SEQUENCE [LARGE SCALE GENOMIC DNA]</scope>
    <source>
        <strain evidence="3">CGMCC 1.10118</strain>
    </source>
</reference>
<sequence length="258" mass="27906">MAPSVAACQIDIATLDVESNLATVERRVRGLPDAVEVAVFPEYALTGFVADGRIDDVALARDGATVERLRRLAATEDTALVVGFVEREGDSLYNTAAYVDPDGGTTGYRKRHLWEGERDVLEAGDDLVIVETPVGTAGLLTCYDLNFVGDSATLADERVDALFVLGAWPGAYSENWRLLLRARALDGVRWVVGAGRTGRREVDDGQVVEYAGRSLVARPDGGIRAALDRRPDDLVVELDPETVAAQREFVGIYDEPNA</sequence>
<dbReference type="EMBL" id="FNPB01000002">
    <property type="protein sequence ID" value="SDX80199.1"/>
    <property type="molecule type" value="Genomic_DNA"/>
</dbReference>
<dbReference type="Proteomes" id="UP000199170">
    <property type="component" value="Unassembled WGS sequence"/>
</dbReference>
<dbReference type="PANTHER" id="PTHR23088">
    <property type="entry name" value="NITRILASE-RELATED"/>
    <property type="match status" value="1"/>
</dbReference>
<dbReference type="RefSeq" id="WP_089766003.1">
    <property type="nucleotide sequence ID" value="NZ_FNPB01000002.1"/>
</dbReference>
<evidence type="ECO:0000259" key="1">
    <source>
        <dbReference type="PROSITE" id="PS50263"/>
    </source>
</evidence>
<gene>
    <name evidence="2" type="ORF">SAMN04487946_102406</name>
</gene>
<organism evidence="2 3">
    <name type="scientific">Halobellus clavatus</name>
    <dbReference type="NCBI Taxonomy" id="660517"/>
    <lineage>
        <taxon>Archaea</taxon>
        <taxon>Methanobacteriati</taxon>
        <taxon>Methanobacteriota</taxon>
        <taxon>Stenosarchaea group</taxon>
        <taxon>Halobacteria</taxon>
        <taxon>Halobacteriales</taxon>
        <taxon>Haloferacaceae</taxon>
        <taxon>Halobellus</taxon>
    </lineage>
</organism>
<evidence type="ECO:0000313" key="2">
    <source>
        <dbReference type="EMBL" id="SDX80199.1"/>
    </source>
</evidence>
<dbReference type="InterPro" id="IPR003010">
    <property type="entry name" value="C-N_Hydrolase"/>
</dbReference>
<feature type="domain" description="CN hydrolase" evidence="1">
    <location>
        <begin position="3"/>
        <end position="240"/>
    </location>
</feature>
<dbReference type="CDD" id="cd07197">
    <property type="entry name" value="nitrilase"/>
    <property type="match status" value="1"/>
</dbReference>
<keyword evidence="3" id="KW-1185">Reference proteome</keyword>
<protein>
    <submittedName>
        <fullName evidence="2">(R)-amidase</fullName>
    </submittedName>
</protein>
<evidence type="ECO:0000313" key="3">
    <source>
        <dbReference type="Proteomes" id="UP000199170"/>
    </source>
</evidence>
<dbReference type="PROSITE" id="PS50263">
    <property type="entry name" value="CN_HYDROLASE"/>
    <property type="match status" value="1"/>
</dbReference>